<organism evidence="2 3">
    <name type="scientific">Pseudochrobactrum asaccharolyticum</name>
    <dbReference type="NCBI Taxonomy" id="354351"/>
    <lineage>
        <taxon>Bacteria</taxon>
        <taxon>Pseudomonadati</taxon>
        <taxon>Pseudomonadota</taxon>
        <taxon>Alphaproteobacteria</taxon>
        <taxon>Hyphomicrobiales</taxon>
        <taxon>Brucellaceae</taxon>
        <taxon>Pseudochrobactrum</taxon>
    </lineage>
</organism>
<dbReference type="Gene3D" id="3.90.79.10">
    <property type="entry name" value="Nucleoside Triphosphate Pyrophosphohydrolase"/>
    <property type="match status" value="1"/>
</dbReference>
<dbReference type="OrthoDB" id="9806849at2"/>
<dbReference type="InterPro" id="IPR000086">
    <property type="entry name" value="NUDIX_hydrolase_dom"/>
</dbReference>
<dbReference type="RefSeq" id="WP_113944781.1">
    <property type="nucleotide sequence ID" value="NZ_JBHEEG010000001.1"/>
</dbReference>
<dbReference type="EMBL" id="QNRH01000004">
    <property type="protein sequence ID" value="RBO94929.1"/>
    <property type="molecule type" value="Genomic_DNA"/>
</dbReference>
<protein>
    <recommendedName>
        <fullName evidence="1">Nudix hydrolase domain-containing protein</fullName>
    </recommendedName>
</protein>
<evidence type="ECO:0000259" key="1">
    <source>
        <dbReference type="PROSITE" id="PS51462"/>
    </source>
</evidence>
<keyword evidence="3" id="KW-1185">Reference proteome</keyword>
<comment type="caution">
    <text evidence="2">The sequence shown here is derived from an EMBL/GenBank/DDBJ whole genome shotgun (WGS) entry which is preliminary data.</text>
</comment>
<proteinExistence type="predicted"/>
<dbReference type="InterPro" id="IPR015797">
    <property type="entry name" value="NUDIX_hydrolase-like_dom_sf"/>
</dbReference>
<gene>
    <name evidence="2" type="ORF">DFR47_104291</name>
</gene>
<dbReference type="AlphaFoldDB" id="A0A366DZG1"/>
<sequence>MQDIAENKIYPVQDVRVLVEAGEPDYVVHNRQKIDENWQQEVAANSSLYDGEIYLATRAELRNGILTASYQRTSFRSLLYWRRDKSADKPFHIFGSGVIVSSDNKLLLGQMASHNAVAGRIYFPAGSNDDQDIVDGQVDFAGNARREVLEETGIDLADAQRTGGYSLVMSERSLALFRCYYFDRTAVQLEAQVRQFIASQEKPELSGVLMIGQGEALDERSPPYIRAFTDWYFTQ</sequence>
<dbReference type="GO" id="GO:0003824">
    <property type="term" value="F:catalytic activity"/>
    <property type="evidence" value="ECO:0007669"/>
    <property type="project" value="UniProtKB-ARBA"/>
</dbReference>
<name>A0A366DZG1_9HYPH</name>
<dbReference type="CDD" id="cd02883">
    <property type="entry name" value="NUDIX_Hydrolase"/>
    <property type="match status" value="1"/>
</dbReference>
<dbReference type="Proteomes" id="UP000252893">
    <property type="component" value="Unassembled WGS sequence"/>
</dbReference>
<evidence type="ECO:0000313" key="3">
    <source>
        <dbReference type="Proteomes" id="UP000252893"/>
    </source>
</evidence>
<accession>A0A366DZG1</accession>
<dbReference type="SUPFAM" id="SSF55811">
    <property type="entry name" value="Nudix"/>
    <property type="match status" value="1"/>
</dbReference>
<dbReference type="PROSITE" id="PS51462">
    <property type="entry name" value="NUDIX"/>
    <property type="match status" value="1"/>
</dbReference>
<evidence type="ECO:0000313" key="2">
    <source>
        <dbReference type="EMBL" id="RBO94929.1"/>
    </source>
</evidence>
<reference evidence="2 3" key="1">
    <citation type="submission" date="2018-06" db="EMBL/GenBank/DDBJ databases">
        <title>Genomic Encyclopedia of Type Strains, Phase IV (KMG-IV): sequencing the most valuable type-strain genomes for metagenomic binning, comparative biology and taxonomic classification.</title>
        <authorList>
            <person name="Goeker M."/>
        </authorList>
    </citation>
    <scope>NUCLEOTIDE SEQUENCE [LARGE SCALE GENOMIC DNA]</scope>
    <source>
        <strain evidence="2 3">DSM 25619</strain>
    </source>
</reference>
<feature type="domain" description="Nudix hydrolase" evidence="1">
    <location>
        <begin position="90"/>
        <end position="234"/>
    </location>
</feature>